<proteinExistence type="inferred from homology"/>
<dbReference type="InterPro" id="IPR039787">
    <property type="entry name" value="ENDOU"/>
</dbReference>
<evidence type="ECO:0000256" key="11">
    <source>
        <dbReference type="RuleBase" id="RU367085"/>
    </source>
</evidence>
<feature type="compositionally biased region" description="Low complexity" evidence="12">
    <location>
        <begin position="156"/>
        <end position="193"/>
    </location>
</feature>
<evidence type="ECO:0000256" key="7">
    <source>
        <dbReference type="ARBA" id="ARBA00022801"/>
    </source>
</evidence>
<dbReference type="InterPro" id="IPR018998">
    <property type="entry name" value="EndoU_C"/>
</dbReference>
<feature type="compositionally biased region" description="Polar residues" evidence="12">
    <location>
        <begin position="311"/>
        <end position="321"/>
    </location>
</feature>
<evidence type="ECO:0000256" key="1">
    <source>
        <dbReference type="ARBA" id="ARBA00001936"/>
    </source>
</evidence>
<evidence type="ECO:0000256" key="3">
    <source>
        <dbReference type="ARBA" id="ARBA00011245"/>
    </source>
</evidence>
<keyword evidence="14" id="KW-1185">Reference proteome</keyword>
<feature type="signal peptide" evidence="11">
    <location>
        <begin position="1"/>
        <end position="22"/>
    </location>
</feature>
<protein>
    <submittedName>
        <fullName evidence="15">Endoribonuclease CG2145</fullName>
    </submittedName>
</protein>
<dbReference type="GO" id="GO:0016829">
    <property type="term" value="F:lyase activity"/>
    <property type="evidence" value="ECO:0007669"/>
    <property type="project" value="UniProtKB-KW"/>
</dbReference>
<dbReference type="AlphaFoldDB" id="A0A6J0BRB2"/>
<dbReference type="GO" id="GO:0003723">
    <property type="term" value="F:RNA binding"/>
    <property type="evidence" value="ECO:0007669"/>
    <property type="project" value="UniProtKB-UniRule"/>
</dbReference>
<evidence type="ECO:0000313" key="15">
    <source>
        <dbReference type="RefSeq" id="XP_015517306.2"/>
    </source>
</evidence>
<keyword evidence="4 11" id="KW-0540">Nuclease</keyword>
<comment type="similarity">
    <text evidence="2 11">Belongs to the ENDOU family.</text>
</comment>
<keyword evidence="5 11" id="KW-0479">Metal-binding</keyword>
<dbReference type="OrthoDB" id="430326at2759"/>
<evidence type="ECO:0000313" key="14">
    <source>
        <dbReference type="Proteomes" id="UP000829291"/>
    </source>
</evidence>
<keyword evidence="10" id="KW-0456">Lyase</keyword>
<feature type="compositionally biased region" description="Low complexity" evidence="12">
    <location>
        <begin position="248"/>
        <end position="263"/>
    </location>
</feature>
<keyword evidence="6 11" id="KW-0255">Endonuclease</keyword>
<sequence length="638" mass="66533">MEVRPALFALLAIGLLVGDVDAGWKFWKSSKKDEVTTTTTTTTTTVAPAIPSQRTPTNPKTAVLGAADPGLAIGVGSTGTNIRNNARPNRPNPGTEVGLDIPAPKPNKPGIGGQGGQGYRDWAVGLTGAGEPGQPGSKLPNQGPAQQPTPNSGSRPGTPTGQPVGGQSQTGQQQPGSRPGTPTGTGPAIQPGQSSSTLKPAISTTRGPQGGSADGKPQVSTLNIGSLNPGSRPGSPTSNTGSNPQSRPGSPTSTSGGSTPTGGKTWADIAATNSRPGSPTPSRSGSPTPSSRAGSPQSGQNSYPGQGGSTTPGQSRPSQVPVQPYGQPGHQGAQQPGRTGPSTGGAIAAGAVGGAVAATTFSSNPTYSKGNTVTDEDLIKLAESLFIKDVNNANRYITLNLQKRTTGSSAADEAPQPLLSVRSEALQIPTIQKVLALYNNYEHDIRTNEYVSPAERAEESLLVDTFLSTNVMSAAMRFLADKGFIRKDYYEYKDTLRRLWFNLYSRGEGKIGSSGFEHVFLSESKLGTEVIGLHNWIYYNAEEVANRANYLGYIKKVDLGDKASILKIHTKLNGVDKPVTSIFVGTSPELEMALYTVCFFVRPDTTCPVSLGGTPFNIVTHKFKYRGKEMIGSAHPDI</sequence>
<dbReference type="PROSITE" id="PS51959">
    <property type="entry name" value="ENDOU"/>
    <property type="match status" value="1"/>
</dbReference>
<feature type="compositionally biased region" description="Low complexity" evidence="12">
    <location>
        <begin position="274"/>
        <end position="296"/>
    </location>
</feature>
<feature type="compositionally biased region" description="Polar residues" evidence="12">
    <location>
        <begin position="218"/>
        <end position="247"/>
    </location>
</feature>
<evidence type="ECO:0000256" key="4">
    <source>
        <dbReference type="ARBA" id="ARBA00022722"/>
    </source>
</evidence>
<comment type="subunit">
    <text evidence="3 11">Monomer.</text>
</comment>
<dbReference type="GO" id="GO:0016787">
    <property type="term" value="F:hydrolase activity"/>
    <property type="evidence" value="ECO:0007669"/>
    <property type="project" value="UniProtKB-KW"/>
</dbReference>
<keyword evidence="7 11" id="KW-0378">Hydrolase</keyword>
<dbReference type="PANTHER" id="PTHR12439:SF42">
    <property type="entry name" value="ENDORIBONUCLEASE-RELATED"/>
    <property type="match status" value="1"/>
</dbReference>
<evidence type="ECO:0000256" key="2">
    <source>
        <dbReference type="ARBA" id="ARBA00010168"/>
    </source>
</evidence>
<dbReference type="CDD" id="cd21159">
    <property type="entry name" value="XendoU"/>
    <property type="match status" value="1"/>
</dbReference>
<feature type="compositionally biased region" description="Polar residues" evidence="12">
    <location>
        <begin position="194"/>
        <end position="207"/>
    </location>
</feature>
<dbReference type="GO" id="GO:0046872">
    <property type="term" value="F:metal ion binding"/>
    <property type="evidence" value="ECO:0007669"/>
    <property type="project" value="UniProtKB-UniRule"/>
</dbReference>
<evidence type="ECO:0000256" key="9">
    <source>
        <dbReference type="ARBA" id="ARBA00023211"/>
    </source>
</evidence>
<feature type="chain" id="PRO_5044953692" evidence="11">
    <location>
        <begin position="23"/>
        <end position="638"/>
    </location>
</feature>
<dbReference type="Proteomes" id="UP000829291">
    <property type="component" value="Chromosome 2"/>
</dbReference>
<dbReference type="PANTHER" id="PTHR12439">
    <property type="entry name" value="PLACENTAL PROTEIN 11-RELATED"/>
    <property type="match status" value="1"/>
</dbReference>
<evidence type="ECO:0000256" key="10">
    <source>
        <dbReference type="ARBA" id="ARBA00023239"/>
    </source>
</evidence>
<dbReference type="GeneID" id="107222446"/>
<keyword evidence="11" id="KW-0732">Signal</keyword>
<gene>
    <name evidence="15" type="primary">LOC107222446</name>
</gene>
<feature type="compositionally biased region" description="Low complexity" evidence="12">
    <location>
        <begin position="81"/>
        <end position="93"/>
    </location>
</feature>
<reference evidence="15" key="1">
    <citation type="submission" date="2025-08" db="UniProtKB">
        <authorList>
            <consortium name="RefSeq"/>
        </authorList>
    </citation>
    <scope>IDENTIFICATION</scope>
    <source>
        <tissue evidence="15">Thorax and Abdomen</tissue>
    </source>
</reference>
<organism evidence="15">
    <name type="scientific">Neodiprion lecontei</name>
    <name type="common">Redheaded pine sawfly</name>
    <dbReference type="NCBI Taxonomy" id="441921"/>
    <lineage>
        <taxon>Eukaryota</taxon>
        <taxon>Metazoa</taxon>
        <taxon>Ecdysozoa</taxon>
        <taxon>Arthropoda</taxon>
        <taxon>Hexapoda</taxon>
        <taxon>Insecta</taxon>
        <taxon>Pterygota</taxon>
        <taxon>Neoptera</taxon>
        <taxon>Endopterygota</taxon>
        <taxon>Hymenoptera</taxon>
        <taxon>Tenthredinoidea</taxon>
        <taxon>Diprionidae</taxon>
        <taxon>Diprioninae</taxon>
        <taxon>Neodiprion</taxon>
    </lineage>
</organism>
<feature type="compositionally biased region" description="Polar residues" evidence="12">
    <location>
        <begin position="139"/>
        <end position="155"/>
    </location>
</feature>
<keyword evidence="8 11" id="KW-0694">RNA-binding</keyword>
<feature type="domain" description="EndoU" evidence="13">
    <location>
        <begin position="374"/>
        <end position="638"/>
    </location>
</feature>
<dbReference type="KEGG" id="nlo:107222446"/>
<comment type="cofactor">
    <cofactor evidence="1 11">
        <name>Mn(2+)</name>
        <dbReference type="ChEBI" id="CHEBI:29035"/>
    </cofactor>
</comment>
<accession>A0A6J0BRB2</accession>
<dbReference type="SUPFAM" id="SSF142877">
    <property type="entry name" value="EndoU-like"/>
    <property type="match status" value="1"/>
</dbReference>
<evidence type="ECO:0000256" key="8">
    <source>
        <dbReference type="ARBA" id="ARBA00022884"/>
    </source>
</evidence>
<evidence type="ECO:0000259" key="13">
    <source>
        <dbReference type="PROSITE" id="PS51959"/>
    </source>
</evidence>
<evidence type="ECO:0000256" key="6">
    <source>
        <dbReference type="ARBA" id="ARBA00022759"/>
    </source>
</evidence>
<keyword evidence="9 11" id="KW-0464">Manganese</keyword>
<evidence type="ECO:0000256" key="5">
    <source>
        <dbReference type="ARBA" id="ARBA00022723"/>
    </source>
</evidence>
<dbReference type="InParanoid" id="A0A6J0BRB2"/>
<dbReference type="GO" id="GO:0004521">
    <property type="term" value="F:RNA endonuclease activity"/>
    <property type="evidence" value="ECO:0007669"/>
    <property type="project" value="UniProtKB-UniRule"/>
</dbReference>
<dbReference type="Pfam" id="PF09412">
    <property type="entry name" value="XendoU"/>
    <property type="match status" value="1"/>
</dbReference>
<feature type="region of interest" description="Disordered" evidence="12">
    <location>
        <begin position="76"/>
        <end position="347"/>
    </location>
</feature>
<name>A0A6J0BRB2_NEOLC</name>
<feature type="compositionally biased region" description="Low complexity" evidence="12">
    <location>
        <begin position="323"/>
        <end position="337"/>
    </location>
</feature>
<dbReference type="RefSeq" id="XP_015517306.2">
    <property type="nucleotide sequence ID" value="XM_015661820.2"/>
</dbReference>
<evidence type="ECO:0000256" key="12">
    <source>
        <dbReference type="SAM" id="MobiDB-lite"/>
    </source>
</evidence>
<dbReference type="InterPro" id="IPR037227">
    <property type="entry name" value="EndoU-like"/>
</dbReference>